<accession>A0A081CDG8</accession>
<dbReference type="RefSeq" id="XP_014657057.1">
    <property type="nucleotide sequence ID" value="XM_014801571.1"/>
</dbReference>
<dbReference type="InterPro" id="IPR007504">
    <property type="entry name" value="H/ACA_rnp_Gar1/Naf1"/>
</dbReference>
<dbReference type="EMBL" id="DF830073">
    <property type="protein sequence ID" value="GAK64714.1"/>
    <property type="molecule type" value="Genomic_DNA"/>
</dbReference>
<dbReference type="SMART" id="SM00154">
    <property type="entry name" value="ZnF_AN1"/>
    <property type="match status" value="2"/>
</dbReference>
<keyword evidence="5" id="KW-0479">Metal-binding</keyword>
<feature type="compositionally biased region" description="Low complexity" evidence="11">
    <location>
        <begin position="845"/>
        <end position="866"/>
    </location>
</feature>
<comment type="subcellular location">
    <subcellularLocation>
        <location evidence="1">Nucleus</location>
    </subcellularLocation>
</comment>
<feature type="compositionally biased region" description="Basic and acidic residues" evidence="11">
    <location>
        <begin position="453"/>
        <end position="462"/>
    </location>
</feature>
<keyword evidence="3" id="KW-0698">rRNA processing</keyword>
<dbReference type="InterPro" id="IPR035896">
    <property type="entry name" value="AN1-like_Znf"/>
</dbReference>
<evidence type="ECO:0000256" key="8">
    <source>
        <dbReference type="ARBA" id="ARBA00022884"/>
    </source>
</evidence>
<evidence type="ECO:0000313" key="13">
    <source>
        <dbReference type="EMBL" id="GAK64714.1"/>
    </source>
</evidence>
<evidence type="ECO:0000259" key="12">
    <source>
        <dbReference type="PROSITE" id="PS51039"/>
    </source>
</evidence>
<feature type="compositionally biased region" description="Low complexity" evidence="11">
    <location>
        <begin position="1172"/>
        <end position="1186"/>
    </location>
</feature>
<dbReference type="GO" id="GO:0000493">
    <property type="term" value="P:box H/ACA snoRNP assembly"/>
    <property type="evidence" value="ECO:0007669"/>
    <property type="project" value="InterPro"/>
</dbReference>
<organism evidence="13">
    <name type="scientific">Pseudozyma antarctica</name>
    <name type="common">Yeast</name>
    <name type="synonym">Candida antarctica</name>
    <dbReference type="NCBI Taxonomy" id="84753"/>
    <lineage>
        <taxon>Eukaryota</taxon>
        <taxon>Fungi</taxon>
        <taxon>Dikarya</taxon>
        <taxon>Basidiomycota</taxon>
        <taxon>Ustilaginomycotina</taxon>
        <taxon>Ustilaginomycetes</taxon>
        <taxon>Ustilaginales</taxon>
        <taxon>Ustilaginaceae</taxon>
        <taxon>Moesziomyces</taxon>
    </lineage>
</organism>
<keyword evidence="4" id="KW-0597">Phosphoprotein</keyword>
<evidence type="ECO:0000256" key="1">
    <source>
        <dbReference type="ARBA" id="ARBA00004123"/>
    </source>
</evidence>
<evidence type="ECO:0000256" key="10">
    <source>
        <dbReference type="PROSITE-ProRule" id="PRU00449"/>
    </source>
</evidence>
<keyword evidence="9" id="KW-0539">Nucleus</keyword>
<evidence type="ECO:0000313" key="14">
    <source>
        <dbReference type="Proteomes" id="UP000053758"/>
    </source>
</evidence>
<evidence type="ECO:0000256" key="9">
    <source>
        <dbReference type="ARBA" id="ARBA00023242"/>
    </source>
</evidence>
<dbReference type="HOGENOM" id="CLU_007573_0_0_1"/>
<dbReference type="GO" id="GO:0001522">
    <property type="term" value="P:pseudouridine synthesis"/>
    <property type="evidence" value="ECO:0007669"/>
    <property type="project" value="InterPro"/>
</dbReference>
<feature type="region of interest" description="Disordered" evidence="11">
    <location>
        <begin position="421"/>
        <end position="604"/>
    </location>
</feature>
<dbReference type="Gene3D" id="4.10.1110.10">
    <property type="entry name" value="AN1-like Zinc finger"/>
    <property type="match status" value="2"/>
</dbReference>
<keyword evidence="7" id="KW-0862">Zinc</keyword>
<evidence type="ECO:0000256" key="6">
    <source>
        <dbReference type="ARBA" id="ARBA00022771"/>
    </source>
</evidence>
<dbReference type="GO" id="GO:0008270">
    <property type="term" value="F:zinc ion binding"/>
    <property type="evidence" value="ECO:0007669"/>
    <property type="project" value="UniProtKB-KW"/>
</dbReference>
<dbReference type="GeneID" id="26303823"/>
<feature type="region of interest" description="Disordered" evidence="11">
    <location>
        <begin position="1168"/>
        <end position="1214"/>
    </location>
</feature>
<dbReference type="GO" id="GO:0006364">
    <property type="term" value="P:rRNA processing"/>
    <property type="evidence" value="ECO:0007669"/>
    <property type="project" value="UniProtKB-KW"/>
</dbReference>
<dbReference type="PROSITE" id="PS51039">
    <property type="entry name" value="ZF_AN1"/>
    <property type="match status" value="1"/>
</dbReference>
<dbReference type="InterPro" id="IPR000058">
    <property type="entry name" value="Znf_AN1"/>
</dbReference>
<feature type="compositionally biased region" description="Low complexity" evidence="11">
    <location>
        <begin position="892"/>
        <end position="903"/>
    </location>
</feature>
<feature type="region of interest" description="Disordered" evidence="11">
    <location>
        <begin position="364"/>
        <end position="395"/>
    </location>
</feature>
<feature type="compositionally biased region" description="Polar residues" evidence="11">
    <location>
        <begin position="1196"/>
        <end position="1206"/>
    </location>
</feature>
<feature type="compositionally biased region" description="Polar residues" evidence="11">
    <location>
        <begin position="980"/>
        <end position="999"/>
    </location>
</feature>
<keyword evidence="14" id="KW-1185">Reference proteome</keyword>
<evidence type="ECO:0000256" key="3">
    <source>
        <dbReference type="ARBA" id="ARBA00022552"/>
    </source>
</evidence>
<reference evidence="13" key="1">
    <citation type="submission" date="2014-07" db="EMBL/GenBank/DDBJ databases">
        <title>Draft genome sequence of the yeast Pseudozyma antarctica JCM 10317 known as a producer of lipase B which used in a wide range of industrial applications.</title>
        <authorList>
            <person name="Morita T."/>
            <person name="Saika A."/>
            <person name="Koike H."/>
        </authorList>
    </citation>
    <scope>NUCLEOTIDE SEQUENCE</scope>
    <source>
        <strain evidence="13">JCM 10317</strain>
    </source>
</reference>
<feature type="compositionally biased region" description="Polar residues" evidence="11">
    <location>
        <begin position="927"/>
        <end position="939"/>
    </location>
</feature>
<sequence length="1214" mass="125760">METGEHCALETCGRLSFLPVPCPLCITTFCESHFLPDQHACAKAQSTVLSDDELLRRIETSGSSGRLPCQKQGCKKLSFEVQAPLSQNRTVASDPGLPSSSRRTFTHAAPRCDRCKGLFCAMHRSAISHGCTAQAPLTEGQRKLQAIEDRKKKAAALIAKNFPNRGKTNLWASSQLSAEMQKVPPRSSSAFTPSKLPPARLAWSLASESVSFSATSMMGEKKMEDLAMTPSRMLPDVGDSRKIQADKKMEGEIAETQAVADHVAPPTERHADEAIITDLNHGPGEQLLDAVTATETRSLGKDATTKADVPVVDAPTDTTLLTTTSAAGAPVDAPALSSEVLASQPLQPSADTDNHAANVIDQISDDQSAGEPHSADQVSDLATSKEDDESFVPPDMEHIVSTGATQDSAASMQALRELVAQARASSGQPRESLPPGFGDDDMEASAAPPTTEQRGEKRKAEAELEDLLQTSSGIEEAKAAAEKSQHPETKTLLQKALSSLSGLVSRRPKADASQTASAPSVAAKRDKVADEESDSDSDSSSDDESSSSDSSEDEDEDAENNAGNADQALAADDDDEEGGGPGGSSAPATKNEILAPEVEQPAVRMLSDTDKVTLRKLGKVHSIVDSVVVVEQDVQQTSKSDPASSNPAPVDSTGRQGEREGEYSVLDTGSLLCFDDGQVLGLVFETFGSIHNPMYSIRFPSAATIDRDAVQTRRPVFYLPGQSTYVLTQLLRSMKGSDASNMWDEEVADDEIDYSDDEQEAEAKRRVKAIRSGKVDEQGNPLPSNSNRSNKRQKQHAAAAGNHTSGPHHGPAGPSFHQGPPQSAAGARSTMTSAYNGPNAGPRRNAGQAQPANPLPPASAASLGPAFPHGIASLPPKPSAGLPSRPSFIAEPPSSSAPRPSAPGRDPTGELSSMPRSRVGTAEGHPSGQSHSRMSSGASVNLPAKPIDAAAAAAAVAATSKTGSPMPPHRAPASAGGMGSPSQPSRLASNPASYPSQASPAWYSGSGPATPNTPASPAMPSPHTAGRGAAYSPGGSGVSQPAPTGHYNPAYAAHWQHGYAPAPPSAAPLHAPGAMPWNGSQAYPAPPLHFGQGGVHAQAYPGYGGGYGQYGAGPAGAWNGSGYPSMQYNGYAAGPGSSAAMQNSMHGQHASAVPPHAYPGHAGGGDAYSTYGYGAPSQQAPGAAGADRYDPRSPAMASNGNTSSAQPDLGPQGQ</sequence>
<feature type="compositionally biased region" description="Basic and acidic residues" evidence="11">
    <location>
        <begin position="475"/>
        <end position="489"/>
    </location>
</feature>
<dbReference type="GO" id="GO:0005634">
    <property type="term" value="C:nucleus"/>
    <property type="evidence" value="ECO:0007669"/>
    <property type="project" value="UniProtKB-SubCell"/>
</dbReference>
<proteinExistence type="predicted"/>
<dbReference type="InterPro" id="IPR040309">
    <property type="entry name" value="Naf1"/>
</dbReference>
<evidence type="ECO:0000256" key="4">
    <source>
        <dbReference type="ARBA" id="ARBA00022553"/>
    </source>
</evidence>
<evidence type="ECO:0000256" key="5">
    <source>
        <dbReference type="ARBA" id="ARBA00022723"/>
    </source>
</evidence>
<feature type="compositionally biased region" description="Low complexity" evidence="11">
    <location>
        <begin position="561"/>
        <end position="570"/>
    </location>
</feature>
<dbReference type="PANTHER" id="PTHR31633:SF1">
    <property type="entry name" value="H_ACA RIBONUCLEOPROTEIN COMPLEX NON-CORE SUBUNIT NAF1"/>
    <property type="match status" value="1"/>
</dbReference>
<dbReference type="Gene3D" id="2.40.10.230">
    <property type="entry name" value="Probable tRNA pseudouridine synthase domain"/>
    <property type="match status" value="1"/>
</dbReference>
<evidence type="ECO:0000256" key="7">
    <source>
        <dbReference type="ARBA" id="ARBA00022833"/>
    </source>
</evidence>
<name>A0A081CDG8_PSEA2</name>
<feature type="compositionally biased region" description="Acidic residues" evidence="11">
    <location>
        <begin position="531"/>
        <end position="559"/>
    </location>
</feature>
<evidence type="ECO:0000256" key="11">
    <source>
        <dbReference type="SAM" id="MobiDB-lite"/>
    </source>
</evidence>
<keyword evidence="6 10" id="KW-0863">Zinc-finger</keyword>
<gene>
    <name evidence="13" type="ORF">PAN0_006d2929</name>
</gene>
<dbReference type="Pfam" id="PF01428">
    <property type="entry name" value="zf-AN1"/>
    <property type="match status" value="1"/>
</dbReference>
<dbReference type="GO" id="GO:0003723">
    <property type="term" value="F:RNA binding"/>
    <property type="evidence" value="ECO:0007669"/>
    <property type="project" value="UniProtKB-KW"/>
</dbReference>
<dbReference type="Proteomes" id="UP000053758">
    <property type="component" value="Unassembled WGS sequence"/>
</dbReference>
<feature type="domain" description="AN1-type" evidence="12">
    <location>
        <begin position="1"/>
        <end position="49"/>
    </location>
</feature>
<dbReference type="Pfam" id="PF04410">
    <property type="entry name" value="Gar1"/>
    <property type="match status" value="1"/>
</dbReference>
<keyword evidence="8" id="KW-0694">RNA-binding</keyword>
<dbReference type="SUPFAM" id="SSF118310">
    <property type="entry name" value="AN1-like Zinc finger"/>
    <property type="match status" value="2"/>
</dbReference>
<keyword evidence="2" id="KW-0690">Ribosome biogenesis</keyword>
<feature type="region of interest" description="Disordered" evidence="11">
    <location>
        <begin position="634"/>
        <end position="662"/>
    </location>
</feature>
<dbReference type="PANTHER" id="PTHR31633">
    <property type="entry name" value="H/ACA RIBONUCLEOPROTEIN COMPLEX NON-CORE SUBUNIT NAF1"/>
    <property type="match status" value="1"/>
</dbReference>
<feature type="region of interest" description="Disordered" evidence="11">
    <location>
        <begin position="770"/>
        <end position="941"/>
    </location>
</feature>
<dbReference type="GO" id="GO:0005732">
    <property type="term" value="C:sno(s)RNA-containing ribonucleoprotein complex"/>
    <property type="evidence" value="ECO:0007669"/>
    <property type="project" value="InterPro"/>
</dbReference>
<evidence type="ECO:0000256" key="2">
    <source>
        <dbReference type="ARBA" id="ARBA00022517"/>
    </source>
</evidence>
<dbReference type="AlphaFoldDB" id="A0A081CDG8"/>
<dbReference type="InterPro" id="IPR038664">
    <property type="entry name" value="Gar1/Naf1_Cbf5-bd_sf"/>
</dbReference>
<feature type="region of interest" description="Disordered" evidence="11">
    <location>
        <begin position="960"/>
        <end position="1043"/>
    </location>
</feature>
<protein>
    <recommendedName>
        <fullName evidence="12">AN1-type domain-containing protein</fullName>
    </recommendedName>
</protein>